<dbReference type="Proteomes" id="UP001222325">
    <property type="component" value="Unassembled WGS sequence"/>
</dbReference>
<protein>
    <recommendedName>
        <fullName evidence="1">Methyltransferase type 11 domain-containing protein</fullName>
    </recommendedName>
</protein>
<dbReference type="Gene3D" id="3.40.50.150">
    <property type="entry name" value="Vaccinia Virus protein VP39"/>
    <property type="match status" value="1"/>
</dbReference>
<keyword evidence="3" id="KW-1185">Reference proteome</keyword>
<sequence length="187" mass="20467">MATPAPYPRVMGLLRLFRIISETVNESVAQVPLIVGPIFRRLGHAAKAPSKVAWSFFGLSQSPTKARGGKPKVSPPCQWTPPDAAFDAEPTHQVLQHVADSVRALREMTRVAKPGGVVPVRDTEMTGYPDDVGISLWREMHRQVARANGGSIVPEAITKKHINLLHRYNEAKVATQVKTALSGDFED</sequence>
<name>A0AAD6TP60_9AGAR</name>
<dbReference type="InterPro" id="IPR029063">
    <property type="entry name" value="SAM-dependent_MTases_sf"/>
</dbReference>
<dbReference type="GO" id="GO:0006281">
    <property type="term" value="P:DNA repair"/>
    <property type="evidence" value="ECO:0007669"/>
    <property type="project" value="UniProtKB-KW"/>
</dbReference>
<dbReference type="EMBL" id="JARJCN010000098">
    <property type="protein sequence ID" value="KAJ7075331.1"/>
    <property type="molecule type" value="Genomic_DNA"/>
</dbReference>
<feature type="domain" description="Methyltransferase type 11" evidence="1">
    <location>
        <begin position="82"/>
        <end position="118"/>
    </location>
</feature>
<evidence type="ECO:0000313" key="2">
    <source>
        <dbReference type="EMBL" id="KAJ7075331.1"/>
    </source>
</evidence>
<evidence type="ECO:0000313" key="3">
    <source>
        <dbReference type="Proteomes" id="UP001222325"/>
    </source>
</evidence>
<gene>
    <name evidence="2" type="ORF">B0H15DRAFT_934719</name>
</gene>
<evidence type="ECO:0000259" key="1">
    <source>
        <dbReference type="Pfam" id="PF08241"/>
    </source>
</evidence>
<organism evidence="2 3">
    <name type="scientific">Mycena belliarum</name>
    <dbReference type="NCBI Taxonomy" id="1033014"/>
    <lineage>
        <taxon>Eukaryota</taxon>
        <taxon>Fungi</taxon>
        <taxon>Dikarya</taxon>
        <taxon>Basidiomycota</taxon>
        <taxon>Agaricomycotina</taxon>
        <taxon>Agaricomycetes</taxon>
        <taxon>Agaricomycetidae</taxon>
        <taxon>Agaricales</taxon>
        <taxon>Marasmiineae</taxon>
        <taxon>Mycenaceae</taxon>
        <taxon>Mycena</taxon>
    </lineage>
</organism>
<dbReference type="SUPFAM" id="SSF53335">
    <property type="entry name" value="S-adenosyl-L-methionine-dependent methyltransferases"/>
    <property type="match status" value="1"/>
</dbReference>
<comment type="caution">
    <text evidence="2">The sequence shown here is derived from an EMBL/GenBank/DDBJ whole genome shotgun (WGS) entry which is preliminary data.</text>
</comment>
<accession>A0AAD6TP60</accession>
<dbReference type="Pfam" id="PF08241">
    <property type="entry name" value="Methyltransf_11"/>
    <property type="match status" value="1"/>
</dbReference>
<reference evidence="2" key="1">
    <citation type="submission" date="2023-03" db="EMBL/GenBank/DDBJ databases">
        <title>Massive genome expansion in bonnet fungi (Mycena s.s.) driven by repeated elements and novel gene families across ecological guilds.</title>
        <authorList>
            <consortium name="Lawrence Berkeley National Laboratory"/>
            <person name="Harder C.B."/>
            <person name="Miyauchi S."/>
            <person name="Viragh M."/>
            <person name="Kuo A."/>
            <person name="Thoen E."/>
            <person name="Andreopoulos B."/>
            <person name="Lu D."/>
            <person name="Skrede I."/>
            <person name="Drula E."/>
            <person name="Henrissat B."/>
            <person name="Morin E."/>
            <person name="Kohler A."/>
            <person name="Barry K."/>
            <person name="LaButti K."/>
            <person name="Morin E."/>
            <person name="Salamov A."/>
            <person name="Lipzen A."/>
            <person name="Mereny Z."/>
            <person name="Hegedus B."/>
            <person name="Baldrian P."/>
            <person name="Stursova M."/>
            <person name="Weitz H."/>
            <person name="Taylor A."/>
            <person name="Grigoriev I.V."/>
            <person name="Nagy L.G."/>
            <person name="Martin F."/>
            <person name="Kauserud H."/>
        </authorList>
    </citation>
    <scope>NUCLEOTIDE SEQUENCE</scope>
    <source>
        <strain evidence="2">CBHHK173m</strain>
    </source>
</reference>
<dbReference type="AlphaFoldDB" id="A0AAD6TP60"/>
<proteinExistence type="predicted"/>
<dbReference type="InterPro" id="IPR013216">
    <property type="entry name" value="Methyltransf_11"/>
</dbReference>
<dbReference type="Gene3D" id="1.20.5.170">
    <property type="match status" value="1"/>
</dbReference>
<dbReference type="GO" id="GO:0008757">
    <property type="term" value="F:S-adenosylmethionine-dependent methyltransferase activity"/>
    <property type="evidence" value="ECO:0007669"/>
    <property type="project" value="InterPro"/>
</dbReference>